<reference evidence="2 3" key="1">
    <citation type="submission" date="2019-09" db="EMBL/GenBank/DDBJ databases">
        <title>Draft genome of the ectomycorrhizal ascomycete Sphaerosporella brunnea.</title>
        <authorList>
            <consortium name="DOE Joint Genome Institute"/>
            <person name="Benucci G.M."/>
            <person name="Marozzi G."/>
            <person name="Antonielli L."/>
            <person name="Sanchez S."/>
            <person name="Marco P."/>
            <person name="Wang X."/>
            <person name="Falini L.B."/>
            <person name="Barry K."/>
            <person name="Haridas S."/>
            <person name="Lipzen A."/>
            <person name="Labutti K."/>
            <person name="Grigoriev I.V."/>
            <person name="Murat C."/>
            <person name="Martin F."/>
            <person name="Albertini E."/>
            <person name="Donnini D."/>
            <person name="Bonito G."/>
        </authorList>
    </citation>
    <scope>NUCLEOTIDE SEQUENCE [LARGE SCALE GENOMIC DNA]</scope>
    <source>
        <strain evidence="2 3">Sb_GMNB300</strain>
    </source>
</reference>
<sequence length="302" mass="32500">MIMTVFGFGSLRLRYYDFETLGSGRTGQRVHEQAKAWTVKVAGLITSATAKAAGKCSKVSTETAKPWLIAATIGVLLTADKAIRTFSAVSISFADATRNTSTRLWRGMLAPQILSATITTLLAVNSGFQVASAVSQAAIPWLTNRWATWTQKAATTPQHSQHFFLALTITALFSLHNMLERIAAASRRAAEATKAVCVPLLQQFDDIVRSVESRIDWWRAGPQPSGRLCSRAVAFLDKTASKLCAFLAAKTQACLAGMRVVWAAAVNRSKSSSSGSDGDTSTGLPRYTTGEREHELEQGGGI</sequence>
<name>A0A5J5F3H3_9PEZI</name>
<comment type="caution">
    <text evidence="2">The sequence shown here is derived from an EMBL/GenBank/DDBJ whole genome shotgun (WGS) entry which is preliminary data.</text>
</comment>
<keyword evidence="3" id="KW-1185">Reference proteome</keyword>
<feature type="compositionally biased region" description="Basic and acidic residues" evidence="1">
    <location>
        <begin position="289"/>
        <end position="302"/>
    </location>
</feature>
<organism evidence="2 3">
    <name type="scientific">Sphaerosporella brunnea</name>
    <dbReference type="NCBI Taxonomy" id="1250544"/>
    <lineage>
        <taxon>Eukaryota</taxon>
        <taxon>Fungi</taxon>
        <taxon>Dikarya</taxon>
        <taxon>Ascomycota</taxon>
        <taxon>Pezizomycotina</taxon>
        <taxon>Pezizomycetes</taxon>
        <taxon>Pezizales</taxon>
        <taxon>Pyronemataceae</taxon>
        <taxon>Sphaerosporella</taxon>
    </lineage>
</organism>
<feature type="compositionally biased region" description="Low complexity" evidence="1">
    <location>
        <begin position="271"/>
        <end position="283"/>
    </location>
</feature>
<evidence type="ECO:0000256" key="1">
    <source>
        <dbReference type="SAM" id="MobiDB-lite"/>
    </source>
</evidence>
<protein>
    <submittedName>
        <fullName evidence="2">Uncharacterized protein</fullName>
    </submittedName>
</protein>
<dbReference type="AlphaFoldDB" id="A0A5J5F3H3"/>
<evidence type="ECO:0000313" key="2">
    <source>
        <dbReference type="EMBL" id="KAA8910613.1"/>
    </source>
</evidence>
<dbReference type="InParanoid" id="A0A5J5F3H3"/>
<gene>
    <name evidence="2" type="ORF">FN846DRAFT_917539</name>
</gene>
<evidence type="ECO:0000313" key="3">
    <source>
        <dbReference type="Proteomes" id="UP000326924"/>
    </source>
</evidence>
<accession>A0A5J5F3H3</accession>
<proteinExistence type="predicted"/>
<feature type="region of interest" description="Disordered" evidence="1">
    <location>
        <begin position="269"/>
        <end position="302"/>
    </location>
</feature>
<dbReference type="Proteomes" id="UP000326924">
    <property type="component" value="Unassembled WGS sequence"/>
</dbReference>
<dbReference type="EMBL" id="VXIS01000044">
    <property type="protein sequence ID" value="KAA8910613.1"/>
    <property type="molecule type" value="Genomic_DNA"/>
</dbReference>